<dbReference type="SUPFAM" id="SSF51101">
    <property type="entry name" value="Mannose-binding lectins"/>
    <property type="match status" value="1"/>
</dbReference>
<evidence type="ECO:0000256" key="3">
    <source>
        <dbReference type="SAM" id="SignalP"/>
    </source>
</evidence>
<organism evidence="5 6">
    <name type="scientific">Salarias fasciatus</name>
    <name type="common">Jewelled blenny</name>
    <name type="synonym">Blennius fasciatus</name>
    <dbReference type="NCBI Taxonomy" id="181472"/>
    <lineage>
        <taxon>Eukaryota</taxon>
        <taxon>Metazoa</taxon>
        <taxon>Chordata</taxon>
        <taxon>Craniata</taxon>
        <taxon>Vertebrata</taxon>
        <taxon>Euteleostomi</taxon>
        <taxon>Actinopterygii</taxon>
        <taxon>Neopterygii</taxon>
        <taxon>Teleostei</taxon>
        <taxon>Neoteleostei</taxon>
        <taxon>Acanthomorphata</taxon>
        <taxon>Ovalentaria</taxon>
        <taxon>Blenniimorphae</taxon>
        <taxon>Blenniiformes</taxon>
        <taxon>Blennioidei</taxon>
        <taxon>Blenniidae</taxon>
        <taxon>Salariinae</taxon>
        <taxon>Salarias</taxon>
    </lineage>
</organism>
<dbReference type="InterPro" id="IPR052321">
    <property type="entry name" value="PolyBind_ProtTraffic"/>
</dbReference>
<evidence type="ECO:0000259" key="4">
    <source>
        <dbReference type="PROSITE" id="PS51752"/>
    </source>
</evidence>
<proteinExistence type="predicted"/>
<evidence type="ECO:0000313" key="6">
    <source>
        <dbReference type="Proteomes" id="UP000472267"/>
    </source>
</evidence>
<keyword evidence="1 3" id="KW-0732">Signal</keyword>
<dbReference type="OMA" id="HASGSMI"/>
<keyword evidence="2" id="KW-0430">Lectin</keyword>
<dbReference type="PANTHER" id="PTHR33589:SF3">
    <property type="entry name" value="ZYMOGEN GRANULE MEMBRANE PROTEIN 16-LIKE"/>
    <property type="match status" value="1"/>
</dbReference>
<feature type="signal peptide" evidence="3">
    <location>
        <begin position="1"/>
        <end position="16"/>
    </location>
</feature>
<dbReference type="InterPro" id="IPR001229">
    <property type="entry name" value="Jacalin-like_lectin_dom"/>
</dbReference>
<dbReference type="Gene3D" id="2.100.10.30">
    <property type="entry name" value="Jacalin-like lectin domain"/>
    <property type="match status" value="1"/>
</dbReference>
<evidence type="ECO:0000313" key="5">
    <source>
        <dbReference type="Ensembl" id="ENSSFAP00005001074.1"/>
    </source>
</evidence>
<reference evidence="5" key="3">
    <citation type="submission" date="2025-09" db="UniProtKB">
        <authorList>
            <consortium name="Ensembl"/>
        </authorList>
    </citation>
    <scope>IDENTIFICATION</scope>
</reference>
<dbReference type="PANTHER" id="PTHR33589">
    <property type="entry name" value="OS11G0524900 PROTEIN"/>
    <property type="match status" value="1"/>
</dbReference>
<dbReference type="AlphaFoldDB" id="A0A672FR63"/>
<reference evidence="5" key="1">
    <citation type="submission" date="2019-06" db="EMBL/GenBank/DDBJ databases">
        <authorList>
            <consortium name="Wellcome Sanger Institute Data Sharing"/>
        </authorList>
    </citation>
    <scope>NUCLEOTIDE SEQUENCE [LARGE SCALE GENOMIC DNA]</scope>
</reference>
<evidence type="ECO:0000256" key="2">
    <source>
        <dbReference type="ARBA" id="ARBA00022734"/>
    </source>
</evidence>
<sequence>MFSLVVIAVLCTSCLAAPYDFSSFSLPVGGSSGDAFYTQGDGRISGIRVWENPNSYITGRSLQYTYLLSFCSLQVRYGTTWSPTIGREVGTAQELLLQGHEAITQVSGKHSASYILQLYFVTSHGRILVAGQPTWYSFNMFPQYRGAVLKTLHGRVNSAGITSLGAQWGMFYFSNSRKRWNSCSSSWVFQTR</sequence>
<dbReference type="PROSITE" id="PS51752">
    <property type="entry name" value="JACALIN_LECTIN"/>
    <property type="match status" value="1"/>
</dbReference>
<reference evidence="5" key="2">
    <citation type="submission" date="2025-08" db="UniProtKB">
        <authorList>
            <consortium name="Ensembl"/>
        </authorList>
    </citation>
    <scope>IDENTIFICATION</scope>
</reference>
<feature type="chain" id="PRO_5025383536" description="Jacalin-type lectin domain-containing protein" evidence="3">
    <location>
        <begin position="17"/>
        <end position="192"/>
    </location>
</feature>
<dbReference type="GO" id="GO:0030246">
    <property type="term" value="F:carbohydrate binding"/>
    <property type="evidence" value="ECO:0007669"/>
    <property type="project" value="UniProtKB-KW"/>
</dbReference>
<accession>A0A672FR63</accession>
<dbReference type="InterPro" id="IPR036404">
    <property type="entry name" value="Jacalin-like_lectin_dom_sf"/>
</dbReference>
<dbReference type="Ensembl" id="ENSSFAT00005001129.1">
    <property type="protein sequence ID" value="ENSSFAP00005001074.1"/>
    <property type="gene ID" value="ENSSFAG00005000663.1"/>
</dbReference>
<dbReference type="SMART" id="SM00915">
    <property type="entry name" value="Jacalin"/>
    <property type="match status" value="1"/>
</dbReference>
<gene>
    <name evidence="5" type="primary">LOC115396487</name>
</gene>
<dbReference type="Proteomes" id="UP000472267">
    <property type="component" value="Chromosome 11"/>
</dbReference>
<feature type="domain" description="Jacalin-type lectin" evidence="4">
    <location>
        <begin position="22"/>
        <end position="170"/>
    </location>
</feature>
<keyword evidence="6" id="KW-1185">Reference proteome</keyword>
<protein>
    <recommendedName>
        <fullName evidence="4">Jacalin-type lectin domain-containing protein</fullName>
    </recommendedName>
</protein>
<dbReference type="Pfam" id="PF01419">
    <property type="entry name" value="Jacalin"/>
    <property type="match status" value="1"/>
</dbReference>
<name>A0A672FR63_SALFA</name>
<evidence type="ECO:0000256" key="1">
    <source>
        <dbReference type="ARBA" id="ARBA00022729"/>
    </source>
</evidence>